<dbReference type="InterPro" id="IPR013382">
    <property type="entry name" value="CRISPR-assoc_prot_Cse2"/>
</dbReference>
<dbReference type="EMBL" id="CACRUP010000002">
    <property type="protein sequence ID" value="VYT70917.1"/>
    <property type="molecule type" value="Genomic_DNA"/>
</dbReference>
<dbReference type="Pfam" id="PF09485">
    <property type="entry name" value="CRISPR_Cse2"/>
    <property type="match status" value="1"/>
</dbReference>
<dbReference type="NCBIfam" id="TIGR02548">
    <property type="entry name" value="casB_cse2"/>
    <property type="match status" value="1"/>
</dbReference>
<accession>A0A6N2YYJ0</accession>
<dbReference type="Gene3D" id="1.10.520.40">
    <property type="entry name" value="CRISPR-associated protein Cse2"/>
    <property type="match status" value="1"/>
</dbReference>
<dbReference type="InterPro" id="IPR038287">
    <property type="entry name" value="Cse2_sf"/>
</dbReference>
<proteinExistence type="predicted"/>
<dbReference type="CDD" id="cd09731">
    <property type="entry name" value="Cse2_I-E"/>
    <property type="match status" value="1"/>
</dbReference>
<dbReference type="RefSeq" id="WP_156700314.1">
    <property type="nucleotide sequence ID" value="NZ_CACRUP010000002.1"/>
</dbReference>
<dbReference type="AlphaFoldDB" id="A0A6N2YYJ0"/>
<organism evidence="1">
    <name type="scientific">Peptoniphilus gorbachii</name>
    <dbReference type="NCBI Taxonomy" id="411567"/>
    <lineage>
        <taxon>Bacteria</taxon>
        <taxon>Bacillati</taxon>
        <taxon>Bacillota</taxon>
        <taxon>Tissierellia</taxon>
        <taxon>Tissierellales</taxon>
        <taxon>Peptoniphilaceae</taxon>
        <taxon>Peptoniphilus</taxon>
    </lineage>
</organism>
<name>A0A6N2YYJ0_9FIRM</name>
<reference evidence="1" key="1">
    <citation type="submission" date="2019-11" db="EMBL/GenBank/DDBJ databases">
        <authorList>
            <person name="Feng L."/>
        </authorList>
    </citation>
    <scope>NUCLEOTIDE SEQUENCE</scope>
    <source>
        <strain evidence="1">PgorbachiiLFYP46</strain>
    </source>
</reference>
<protein>
    <submittedName>
        <fullName evidence="1">CRISPR-associated protein Cse2 (CRISPR_cse2)</fullName>
    </submittedName>
</protein>
<gene>
    <name evidence="1" type="ORF">PGLFYP46_00858</name>
</gene>
<sequence length="204" mass="23630">MVKEMKKTFRVELVTKNILSELNSEIDSANGRANLANIRNSINRPLTESIDLLPLLFRYLPEDFLSSDGRLSLEEKAIVTTIQLYALHQQAEAESVLLNEDEEKWKNLGYSLSFLRKGEDSLAADRRFNTMITSSTFEELSHHMRQMIKLLKSKTEAKVNYPKLSGDLYKFLTGYGEEVKFSWASRYYFVKNEKKEGVEENEEN</sequence>
<evidence type="ECO:0000313" key="1">
    <source>
        <dbReference type="EMBL" id="VYT70917.1"/>
    </source>
</evidence>